<name>A0A813BWX8_9DINO</name>
<organism evidence="1 2">
    <name type="scientific">Symbiodinium necroappetens</name>
    <dbReference type="NCBI Taxonomy" id="1628268"/>
    <lineage>
        <taxon>Eukaryota</taxon>
        <taxon>Sar</taxon>
        <taxon>Alveolata</taxon>
        <taxon>Dinophyceae</taxon>
        <taxon>Suessiales</taxon>
        <taxon>Symbiodiniaceae</taxon>
        <taxon>Symbiodinium</taxon>
    </lineage>
</organism>
<evidence type="ECO:0000313" key="2">
    <source>
        <dbReference type="Proteomes" id="UP000601435"/>
    </source>
</evidence>
<reference evidence="1" key="1">
    <citation type="submission" date="2021-02" db="EMBL/GenBank/DDBJ databases">
        <authorList>
            <person name="Dougan E. K."/>
            <person name="Rhodes N."/>
            <person name="Thang M."/>
            <person name="Chan C."/>
        </authorList>
    </citation>
    <scope>NUCLEOTIDE SEQUENCE</scope>
</reference>
<dbReference type="Proteomes" id="UP000601435">
    <property type="component" value="Unassembled WGS sequence"/>
</dbReference>
<comment type="caution">
    <text evidence="1">The sequence shown here is derived from an EMBL/GenBank/DDBJ whole genome shotgun (WGS) entry which is preliminary data.</text>
</comment>
<evidence type="ECO:0000313" key="1">
    <source>
        <dbReference type="EMBL" id="CAE7930203.1"/>
    </source>
</evidence>
<keyword evidence="2" id="KW-1185">Reference proteome</keyword>
<dbReference type="EMBL" id="CAJNJA010081474">
    <property type="protein sequence ID" value="CAE7930203.1"/>
    <property type="molecule type" value="Genomic_DNA"/>
</dbReference>
<dbReference type="OrthoDB" id="10268765at2759"/>
<gene>
    <name evidence="1" type="ORF">SNEC2469_LOCUS32330</name>
</gene>
<protein>
    <submittedName>
        <fullName evidence="1">Uncharacterized protein</fullName>
    </submittedName>
</protein>
<sequence length="109" mass="11676">MALVAFVRGFTLAPLGRMGSRCPEPQDFCWRWPGCSSRLKQSEALLLLIFGGERVHVAPATKSFTAAHMHVTCPRPMGICCGSGHLCMPAPALVISNPSEDSAFAAKFA</sequence>
<proteinExistence type="predicted"/>
<dbReference type="AlphaFoldDB" id="A0A813BWX8"/>
<accession>A0A813BWX8</accession>